<evidence type="ECO:0000256" key="1">
    <source>
        <dbReference type="SAM" id="MobiDB-lite"/>
    </source>
</evidence>
<accession>A0A6J5P914</accession>
<evidence type="ECO:0000313" key="2">
    <source>
        <dbReference type="EMBL" id="CAB4165901.1"/>
    </source>
</evidence>
<organism evidence="2">
    <name type="scientific">uncultured Caudovirales phage</name>
    <dbReference type="NCBI Taxonomy" id="2100421"/>
    <lineage>
        <taxon>Viruses</taxon>
        <taxon>Duplodnaviria</taxon>
        <taxon>Heunggongvirae</taxon>
        <taxon>Uroviricota</taxon>
        <taxon>Caudoviricetes</taxon>
        <taxon>Peduoviridae</taxon>
        <taxon>Maltschvirus</taxon>
        <taxon>Maltschvirus maltsch</taxon>
    </lineage>
</organism>
<gene>
    <name evidence="2" type="ORF">UFOVP835_2</name>
</gene>
<sequence length="782" mass="82177">MTPVPLSDLPDELKGQTVPESDLPTAKPVEQKPGLIASIGEMITGSRRATPETQTLPEWTGMPELNQMSVASFKTALGTLLSNPKETVQILKANFPGVQIRQDPKGNFILKSSVNQQEYAIPPGISVGDIPRILGGLAAFTPAGKAATLPGAVVASAGTQAAIEATQAGTGGTFDVADVGMAGAGGAFGLGLQKGIQAAPPIARQALQRIRQRPVTQPGAPMAAVPETVPAQQAATQTAPVAVAPETVPSAAIPETVAAIPETDMRGAVGVLGLAKKASGIMPGSTAAREKLAELSQINPQAKQMADQLGIDLPIDVFADNPQVRSAVGLTRALVGGEAEAAWEKTLRNFMSRGDEISQQFDAAFIEGRPATGAVSENILNTLKTTRSDLNKEARQLYDAVDNSIPKSSTVELSNLRQSLDEIISEVGENGLKPQEKNLFKMLDEGNITYGRLLREKDSIGKAIGGLQSEYGDMTSATLKRLYGALAKDQLDNVGMIGGDDLAKQLKAANLLTAKQKGLENRIIGAFGKEIDGSVGNLIVSSISGAAGKGGSSAQFNKLMKVMNTVPDELKRQTLATGLAAVTQGRAVGRAGAEVAFSPTEYVKVYRGLRANPPVYAQFAKIMGKDWEKTSQALYELSKRVADASARIPQTGKANQILAENAVNGITGKVMESAMAQRIATGVASTVPGGGFIAPDIVKWMTNSGAATVQKASDLFKSPEFQKLAVEAATKGTKVSEQQLRKLVLSQQFKNFARAANLPIKLEDQMIWIRSGLTAASTQEQQ</sequence>
<dbReference type="EMBL" id="LR796787">
    <property type="protein sequence ID" value="CAB4165901.1"/>
    <property type="molecule type" value="Genomic_DNA"/>
</dbReference>
<name>A0A6J5P914_9CAUD</name>
<feature type="region of interest" description="Disordered" evidence="1">
    <location>
        <begin position="1"/>
        <end position="31"/>
    </location>
</feature>
<proteinExistence type="predicted"/>
<protein>
    <submittedName>
        <fullName evidence="2">Uncharacterized protein</fullName>
    </submittedName>
</protein>
<reference evidence="2" key="1">
    <citation type="submission" date="2020-04" db="EMBL/GenBank/DDBJ databases">
        <authorList>
            <person name="Chiriac C."/>
            <person name="Salcher M."/>
            <person name="Ghai R."/>
            <person name="Kavagutti S V."/>
        </authorList>
    </citation>
    <scope>NUCLEOTIDE SEQUENCE</scope>
</reference>